<keyword evidence="2" id="KW-1185">Reference proteome</keyword>
<organism evidence="1 2">
    <name type="scientific">Natronorubrum sediminis</name>
    <dbReference type="NCBI Taxonomy" id="640943"/>
    <lineage>
        <taxon>Archaea</taxon>
        <taxon>Methanobacteriati</taxon>
        <taxon>Methanobacteriota</taxon>
        <taxon>Stenosarchaea group</taxon>
        <taxon>Halobacteria</taxon>
        <taxon>Halobacteriales</taxon>
        <taxon>Natrialbaceae</taxon>
        <taxon>Natronorubrum</taxon>
    </lineage>
</organism>
<sequence length="98" mass="10446">MVAVSTDADRNLEGELASASAGQVGIPVDAICVGCGRTRVKRARPAEMDQPVHVDPTDLEASDLTSFKHVCHRCQSATWWNPVAVLTGLLESEGGEQE</sequence>
<protein>
    <submittedName>
        <fullName evidence="1">Uncharacterized protein</fullName>
    </submittedName>
</protein>
<dbReference type="AlphaFoldDB" id="A0A1H6FY26"/>
<gene>
    <name evidence="1" type="ORF">SAMN04487967_1696</name>
</gene>
<reference evidence="2" key="1">
    <citation type="submission" date="2016-10" db="EMBL/GenBank/DDBJ databases">
        <authorList>
            <person name="Varghese N."/>
            <person name="Submissions S."/>
        </authorList>
    </citation>
    <scope>NUCLEOTIDE SEQUENCE [LARGE SCALE GENOMIC DNA]</scope>
    <source>
        <strain evidence="2">CGMCC 1.8981</strain>
    </source>
</reference>
<accession>A0A1H6FY26</accession>
<name>A0A1H6FY26_9EURY</name>
<proteinExistence type="predicted"/>
<evidence type="ECO:0000313" key="1">
    <source>
        <dbReference type="EMBL" id="SEH14635.1"/>
    </source>
</evidence>
<dbReference type="EMBL" id="FNWL01000002">
    <property type="protein sequence ID" value="SEH14635.1"/>
    <property type="molecule type" value="Genomic_DNA"/>
</dbReference>
<evidence type="ECO:0000313" key="2">
    <source>
        <dbReference type="Proteomes" id="UP000199112"/>
    </source>
</evidence>
<dbReference type="Proteomes" id="UP000199112">
    <property type="component" value="Unassembled WGS sequence"/>
</dbReference>